<dbReference type="InterPro" id="IPR003851">
    <property type="entry name" value="Znf_Dof"/>
</dbReference>
<dbReference type="PANTHER" id="PTHR31992:SF316">
    <property type="entry name" value="DOF ZINC FINGER PROTEIN DOF1.2"/>
    <property type="match status" value="1"/>
</dbReference>
<name>A0A835KGV1_9POAL</name>
<dbReference type="GO" id="GO:0005634">
    <property type="term" value="C:nucleus"/>
    <property type="evidence" value="ECO:0007669"/>
    <property type="project" value="UniProtKB-SubCell"/>
</dbReference>
<dbReference type="PROSITE" id="PS50884">
    <property type="entry name" value="ZF_DOF_2"/>
    <property type="match status" value="1"/>
</dbReference>
<evidence type="ECO:0000256" key="4">
    <source>
        <dbReference type="ARBA" id="ARBA00023015"/>
    </source>
</evidence>
<evidence type="ECO:0000256" key="3">
    <source>
        <dbReference type="ARBA" id="ARBA00022833"/>
    </source>
</evidence>
<feature type="compositionally biased region" description="Low complexity" evidence="10">
    <location>
        <begin position="121"/>
        <end position="135"/>
    </location>
</feature>
<evidence type="ECO:0000256" key="8">
    <source>
        <dbReference type="PROSITE-ProRule" id="PRU00071"/>
    </source>
</evidence>
<dbReference type="OrthoDB" id="696457at2759"/>
<evidence type="ECO:0000313" key="12">
    <source>
        <dbReference type="EMBL" id="KAF8728984.1"/>
    </source>
</evidence>
<evidence type="ECO:0000259" key="11">
    <source>
        <dbReference type="PROSITE" id="PS50884"/>
    </source>
</evidence>
<comment type="subcellular location">
    <subcellularLocation>
        <location evidence="8 9">Nucleus</location>
    </subcellularLocation>
</comment>
<dbReference type="InterPro" id="IPR045174">
    <property type="entry name" value="Dof"/>
</dbReference>
<keyword evidence="13" id="KW-1185">Reference proteome</keyword>
<evidence type="ECO:0000256" key="2">
    <source>
        <dbReference type="ARBA" id="ARBA00022771"/>
    </source>
</evidence>
<dbReference type="AlphaFoldDB" id="A0A835KGV1"/>
<evidence type="ECO:0000313" key="13">
    <source>
        <dbReference type="Proteomes" id="UP000636709"/>
    </source>
</evidence>
<reference evidence="12" key="1">
    <citation type="submission" date="2020-07" db="EMBL/GenBank/DDBJ databases">
        <title>Genome sequence and genetic diversity analysis of an under-domesticated orphan crop, white fonio (Digitaria exilis).</title>
        <authorList>
            <person name="Bennetzen J.L."/>
            <person name="Chen S."/>
            <person name="Ma X."/>
            <person name="Wang X."/>
            <person name="Yssel A.E.J."/>
            <person name="Chaluvadi S.R."/>
            <person name="Johnson M."/>
            <person name="Gangashetty P."/>
            <person name="Hamidou F."/>
            <person name="Sanogo M.D."/>
            <person name="Zwaenepoel A."/>
            <person name="Wallace J."/>
            <person name="Van De Peer Y."/>
            <person name="Van Deynze A."/>
        </authorList>
    </citation>
    <scope>NUCLEOTIDE SEQUENCE</scope>
    <source>
        <tissue evidence="12">Leaves</tissue>
    </source>
</reference>
<comment type="function">
    <text evidence="9">Transcription factor that binds specifically to a 5'-AA[AG]G-3' consensus core sequence.</text>
</comment>
<keyword evidence="3 9" id="KW-0862">Zinc</keyword>
<keyword evidence="6 9" id="KW-0804">Transcription</keyword>
<accession>A0A835KGV1</accession>
<keyword evidence="2 8" id="KW-0863">Zinc-finger</keyword>
<feature type="domain" description="Dof-type" evidence="11">
    <location>
        <begin position="47"/>
        <end position="101"/>
    </location>
</feature>
<evidence type="ECO:0000256" key="6">
    <source>
        <dbReference type="ARBA" id="ARBA00023163"/>
    </source>
</evidence>
<dbReference type="EMBL" id="JACEFO010001626">
    <property type="protein sequence ID" value="KAF8728984.1"/>
    <property type="molecule type" value="Genomic_DNA"/>
</dbReference>
<evidence type="ECO:0000256" key="7">
    <source>
        <dbReference type="ARBA" id="ARBA00023242"/>
    </source>
</evidence>
<protein>
    <recommendedName>
        <fullName evidence="9">Dof zinc finger protein</fullName>
    </recommendedName>
</protein>
<keyword evidence="4 9" id="KW-0805">Transcription regulation</keyword>
<dbReference type="GO" id="GO:0008270">
    <property type="term" value="F:zinc ion binding"/>
    <property type="evidence" value="ECO:0007669"/>
    <property type="project" value="UniProtKB-KW"/>
</dbReference>
<evidence type="ECO:0000256" key="9">
    <source>
        <dbReference type="RuleBase" id="RU369094"/>
    </source>
</evidence>
<dbReference type="PROSITE" id="PS01361">
    <property type="entry name" value="ZF_DOF_1"/>
    <property type="match status" value="1"/>
</dbReference>
<dbReference type="PANTHER" id="PTHR31992">
    <property type="entry name" value="DOF ZINC FINGER PROTEIN DOF1.4-RELATED"/>
    <property type="match status" value="1"/>
</dbReference>
<evidence type="ECO:0000256" key="1">
    <source>
        <dbReference type="ARBA" id="ARBA00022723"/>
    </source>
</evidence>
<dbReference type="GO" id="GO:0003677">
    <property type="term" value="F:DNA binding"/>
    <property type="evidence" value="ECO:0007669"/>
    <property type="project" value="UniProtKB-UniRule"/>
</dbReference>
<keyword evidence="1 9" id="KW-0479">Metal-binding</keyword>
<organism evidence="12 13">
    <name type="scientific">Digitaria exilis</name>
    <dbReference type="NCBI Taxonomy" id="1010633"/>
    <lineage>
        <taxon>Eukaryota</taxon>
        <taxon>Viridiplantae</taxon>
        <taxon>Streptophyta</taxon>
        <taxon>Embryophyta</taxon>
        <taxon>Tracheophyta</taxon>
        <taxon>Spermatophyta</taxon>
        <taxon>Magnoliopsida</taxon>
        <taxon>Liliopsida</taxon>
        <taxon>Poales</taxon>
        <taxon>Poaceae</taxon>
        <taxon>PACMAD clade</taxon>
        <taxon>Panicoideae</taxon>
        <taxon>Panicodae</taxon>
        <taxon>Paniceae</taxon>
        <taxon>Anthephorinae</taxon>
        <taxon>Digitaria</taxon>
    </lineage>
</organism>
<keyword evidence="7 8" id="KW-0539">Nucleus</keyword>
<evidence type="ECO:0000256" key="5">
    <source>
        <dbReference type="ARBA" id="ARBA00023125"/>
    </source>
</evidence>
<dbReference type="Proteomes" id="UP000636709">
    <property type="component" value="Unassembled WGS sequence"/>
</dbReference>
<dbReference type="Pfam" id="PF02701">
    <property type="entry name" value="Zn_ribbon_Dof"/>
    <property type="match status" value="1"/>
</dbReference>
<gene>
    <name evidence="12" type="ORF">HU200_018290</name>
</gene>
<evidence type="ECO:0000256" key="10">
    <source>
        <dbReference type="SAM" id="MobiDB-lite"/>
    </source>
</evidence>
<dbReference type="GO" id="GO:0003700">
    <property type="term" value="F:DNA-binding transcription factor activity"/>
    <property type="evidence" value="ECO:0007669"/>
    <property type="project" value="UniProtKB-UniRule"/>
</dbReference>
<sequence length="315" mass="32990">MPTQASVTAGDDGQYTTSMGSSSWVIKPGCMMELARFAKIPQPESGLMCPRCHSTETKFCYYNNYSLSQPRHLCRTCRRYWTHGGALRDLPFSTTVRRRRRRGKSSSSNNNKHDASLSKVASFASGTTGRSSSSSKNATVSGGGVAVATAIMQQDPVIPLAYRHQHRYLWQQRQPLSSFLGYKNGVSSSVATTTSAICPFVVSEEAGGGSDEAGSSFAAGQMQDMSCRPVSASSPAVVTTELASVMMAAAENPPVIIPSVVTGMMVGALASSPSPGVGLQGESGDVFRFLGSGSSWACGYGFTAGNGGSAVGGRS</sequence>
<comment type="caution">
    <text evidence="12">The sequence shown here is derived from an EMBL/GenBank/DDBJ whole genome shotgun (WGS) entry which is preliminary data.</text>
</comment>
<feature type="region of interest" description="Disordered" evidence="10">
    <location>
        <begin position="92"/>
        <end position="139"/>
    </location>
</feature>
<keyword evidence="5 8" id="KW-0238">DNA-binding</keyword>
<proteinExistence type="predicted"/>